<dbReference type="GO" id="GO:0005737">
    <property type="term" value="C:cytoplasm"/>
    <property type="evidence" value="ECO:0007669"/>
    <property type="project" value="UniProtKB-SubCell"/>
</dbReference>
<evidence type="ECO:0000256" key="4">
    <source>
        <dbReference type="ARBA" id="ARBA00022884"/>
    </source>
</evidence>
<reference evidence="8" key="1">
    <citation type="submission" date="2020-01" db="EMBL/GenBank/DDBJ databases">
        <title>Development of genomics and gene disruption for Polysphondylium violaceum indicates a role for the polyketide synthase stlB in stalk morphogenesis.</title>
        <authorList>
            <person name="Narita B."/>
            <person name="Kawabe Y."/>
            <person name="Kin K."/>
            <person name="Saito T."/>
            <person name="Gibbs R."/>
            <person name="Kuspa A."/>
            <person name="Muzny D."/>
            <person name="Queller D."/>
            <person name="Richards S."/>
            <person name="Strassman J."/>
            <person name="Sucgang R."/>
            <person name="Worley K."/>
            <person name="Schaap P."/>
        </authorList>
    </citation>
    <scope>NUCLEOTIDE SEQUENCE</scope>
    <source>
        <strain evidence="8">QSvi11</strain>
    </source>
</reference>
<sequence>MSSIRTLTLYNFNTSYSFGIKDPVVEKDPSVTSRLARMKDTYEKEGIRKTVEAIIIVHDHGHPHILLLQIGNSFFKLPGGKLKPGESEIDGLQRKLTKKLLPIGSNESETPWEIGDHVSTWWRPNFEPSIYPYITPHTTKPKECKKLYVVTLPEKCTFAVPSNLTLRAVPLFEIYNNATRYGSIISCVPQLISRYNFVYLNVD</sequence>
<evidence type="ECO:0000313" key="9">
    <source>
        <dbReference type="Proteomes" id="UP000695562"/>
    </source>
</evidence>
<organism evidence="8 9">
    <name type="scientific">Polysphondylium violaceum</name>
    <dbReference type="NCBI Taxonomy" id="133409"/>
    <lineage>
        <taxon>Eukaryota</taxon>
        <taxon>Amoebozoa</taxon>
        <taxon>Evosea</taxon>
        <taxon>Eumycetozoa</taxon>
        <taxon>Dictyostelia</taxon>
        <taxon>Dictyosteliales</taxon>
        <taxon>Dictyosteliaceae</taxon>
        <taxon>Polysphondylium</taxon>
    </lineage>
</organism>
<comment type="subunit">
    <text evidence="6">Homodimer (via N- and C-terminus); binds RNA as homodimer. Component of the cleavage factor Im (CFIm) complex.</text>
</comment>
<dbReference type="Pfam" id="PF13869">
    <property type="entry name" value="NUDIX_2"/>
    <property type="match status" value="1"/>
</dbReference>
<dbReference type="InterPro" id="IPR015797">
    <property type="entry name" value="NUDIX_hydrolase-like_dom_sf"/>
</dbReference>
<dbReference type="GO" id="GO:0005849">
    <property type="term" value="C:mRNA cleavage factor complex"/>
    <property type="evidence" value="ECO:0007669"/>
    <property type="project" value="UniProtKB-UniRule"/>
</dbReference>
<evidence type="ECO:0000313" key="8">
    <source>
        <dbReference type="EMBL" id="KAF2078657.1"/>
    </source>
</evidence>
<dbReference type="GO" id="GO:0003729">
    <property type="term" value="F:mRNA binding"/>
    <property type="evidence" value="ECO:0007669"/>
    <property type="project" value="UniProtKB-UniRule"/>
</dbReference>
<evidence type="ECO:0000256" key="2">
    <source>
        <dbReference type="ARBA" id="ARBA00016266"/>
    </source>
</evidence>
<dbReference type="Gene3D" id="3.90.79.10">
    <property type="entry name" value="Nucleoside Triphosphate Pyrophosphohydrolase"/>
    <property type="match status" value="1"/>
</dbReference>
<comment type="subcellular location">
    <subcellularLocation>
        <location evidence="6">Nucleus</location>
    </subcellularLocation>
    <subcellularLocation>
        <location evidence="6">Cytoplasm</location>
    </subcellularLocation>
</comment>
<dbReference type="GO" id="GO:0031124">
    <property type="term" value="P:mRNA 3'-end processing"/>
    <property type="evidence" value="ECO:0007669"/>
    <property type="project" value="InterPro"/>
</dbReference>
<dbReference type="CDD" id="cd18871">
    <property type="entry name" value="NUDIX_Cfim25_Nudt21"/>
    <property type="match status" value="1"/>
</dbReference>
<accession>A0A8J4Q5E7</accession>
<dbReference type="SUPFAM" id="SSF55811">
    <property type="entry name" value="Nudix"/>
    <property type="match status" value="1"/>
</dbReference>
<comment type="caution">
    <text evidence="8">The sequence shown here is derived from an EMBL/GenBank/DDBJ whole genome shotgun (WGS) entry which is preliminary data.</text>
</comment>
<name>A0A8J4Q5E7_9MYCE</name>
<evidence type="ECO:0000256" key="5">
    <source>
        <dbReference type="ARBA" id="ARBA00023242"/>
    </source>
</evidence>
<evidence type="ECO:0000256" key="1">
    <source>
        <dbReference type="ARBA" id="ARBA00009710"/>
    </source>
</evidence>
<keyword evidence="6" id="KW-0963">Cytoplasm</keyword>
<gene>
    <name evidence="8" type="ORF">CYY_000028</name>
</gene>
<protein>
    <recommendedName>
        <fullName evidence="2 6">Cleavage and polyadenylation specificity factor subunit 5</fullName>
    </recommendedName>
</protein>
<proteinExistence type="inferred from homology"/>
<dbReference type="PROSITE" id="PS51462">
    <property type="entry name" value="NUDIX"/>
    <property type="match status" value="1"/>
</dbReference>
<dbReference type="PANTHER" id="PTHR13047">
    <property type="entry name" value="PRE-MRNA CLEAVAGE FACTOR IM, 25KD SUBUNIT"/>
    <property type="match status" value="1"/>
</dbReference>
<dbReference type="AlphaFoldDB" id="A0A8J4Q5E7"/>
<keyword evidence="3 6" id="KW-0507">mRNA processing</keyword>
<keyword evidence="9" id="KW-1185">Reference proteome</keyword>
<comment type="function">
    <text evidence="6">Component of the cleavage factor Im (CFIm) complex that functions as an activator of the pre-mRNA 3'-end cleavage and polyadenylation processing required for the maturation of pre-mRNA into functional mRNAs. CFIm contributes to the recruitment of multiprotein complexes on specific sequences on the pre-mRNA 3'-end, so called cleavage and polyadenylation signals (pA signals). Most pre-mRNAs contain multiple pA signals, resulting in alternative cleavage and polyadenylation (APA) producing mRNAs with variable 3'-end formation. The CFIm complex acts as a key regulator of cleavage and polyadenylation site choice during APA through its binding to 5'-UGUA-3' elements localized in the 3'-untranslated region (UTR) for a huge number of pre-mRNAs.</text>
</comment>
<feature type="domain" description="Nudix hydrolase" evidence="7">
    <location>
        <begin position="47"/>
        <end position="173"/>
    </location>
</feature>
<dbReference type="InterPro" id="IPR000086">
    <property type="entry name" value="NUDIX_hydrolase_dom"/>
</dbReference>
<dbReference type="PIRSF" id="PIRSF017888">
    <property type="entry name" value="CPSF-25"/>
    <property type="match status" value="1"/>
</dbReference>
<evidence type="ECO:0000259" key="7">
    <source>
        <dbReference type="PROSITE" id="PS51462"/>
    </source>
</evidence>
<dbReference type="Proteomes" id="UP000695562">
    <property type="component" value="Unassembled WGS sequence"/>
</dbReference>
<keyword evidence="5 6" id="KW-0539">Nucleus</keyword>
<comment type="similarity">
    <text evidence="1 6">Belongs to the Nudix hydrolase family. CPSF5 subfamily.</text>
</comment>
<dbReference type="InterPro" id="IPR016706">
    <property type="entry name" value="Cleav_polyA_spec_factor_su5"/>
</dbReference>
<dbReference type="OrthoDB" id="277288at2759"/>
<evidence type="ECO:0000256" key="3">
    <source>
        <dbReference type="ARBA" id="ARBA00022664"/>
    </source>
</evidence>
<dbReference type="EMBL" id="AJWJ01000001">
    <property type="protein sequence ID" value="KAF2078657.1"/>
    <property type="molecule type" value="Genomic_DNA"/>
</dbReference>
<dbReference type="FunFam" id="3.90.79.10:FF:000020">
    <property type="entry name" value="Pre-mRNA cleavage factor Im subunit 2"/>
    <property type="match status" value="1"/>
</dbReference>
<evidence type="ECO:0000256" key="6">
    <source>
        <dbReference type="PIRNR" id="PIRNR017888"/>
    </source>
</evidence>
<keyword evidence="4 6" id="KW-0694">RNA-binding</keyword>